<dbReference type="AlphaFoldDB" id="A0AAE0STL9"/>
<protein>
    <submittedName>
        <fullName evidence="1">Uncharacterized protein</fullName>
    </submittedName>
</protein>
<dbReference type="EMBL" id="JAEAOA010001763">
    <property type="protein sequence ID" value="KAK3597864.1"/>
    <property type="molecule type" value="Genomic_DNA"/>
</dbReference>
<dbReference type="Proteomes" id="UP001195483">
    <property type="component" value="Unassembled WGS sequence"/>
</dbReference>
<evidence type="ECO:0000313" key="2">
    <source>
        <dbReference type="Proteomes" id="UP001195483"/>
    </source>
</evidence>
<name>A0AAE0STL9_9BIVA</name>
<reference evidence="1" key="1">
    <citation type="journal article" date="2021" name="Genome Biol. Evol.">
        <title>A High-Quality Reference Genome for a Parasitic Bivalve with Doubly Uniparental Inheritance (Bivalvia: Unionida).</title>
        <authorList>
            <person name="Smith C.H."/>
        </authorList>
    </citation>
    <scope>NUCLEOTIDE SEQUENCE</scope>
    <source>
        <strain evidence="1">CHS0354</strain>
    </source>
</reference>
<proteinExistence type="predicted"/>
<gene>
    <name evidence="1" type="ORF">CHS0354_029444</name>
</gene>
<accession>A0AAE0STL9</accession>
<comment type="caution">
    <text evidence="1">The sequence shown here is derived from an EMBL/GenBank/DDBJ whole genome shotgun (WGS) entry which is preliminary data.</text>
</comment>
<reference evidence="1" key="2">
    <citation type="journal article" date="2021" name="Genome Biol. Evol.">
        <title>Developing a high-quality reference genome for a parasitic bivalve with doubly uniparental inheritance (Bivalvia: Unionida).</title>
        <authorList>
            <person name="Smith C.H."/>
        </authorList>
    </citation>
    <scope>NUCLEOTIDE SEQUENCE</scope>
    <source>
        <strain evidence="1">CHS0354</strain>
        <tissue evidence="1">Mantle</tissue>
    </source>
</reference>
<reference evidence="1" key="3">
    <citation type="submission" date="2023-05" db="EMBL/GenBank/DDBJ databases">
        <authorList>
            <person name="Smith C.H."/>
        </authorList>
    </citation>
    <scope>NUCLEOTIDE SEQUENCE</scope>
    <source>
        <strain evidence="1">CHS0354</strain>
        <tissue evidence="1">Mantle</tissue>
    </source>
</reference>
<sequence>MPCWDVEFRFMHVGSQLYDASVLKVDAVYNTKLSYQERYVFLHSVCDGADVFSRCSLKHFHGHVSVVVTYVINHNRDLRCFILRTYFEVARSEAHSVGTAADHYLISTLKSN</sequence>
<organism evidence="1 2">
    <name type="scientific">Potamilus streckersoni</name>
    <dbReference type="NCBI Taxonomy" id="2493646"/>
    <lineage>
        <taxon>Eukaryota</taxon>
        <taxon>Metazoa</taxon>
        <taxon>Spiralia</taxon>
        <taxon>Lophotrochozoa</taxon>
        <taxon>Mollusca</taxon>
        <taxon>Bivalvia</taxon>
        <taxon>Autobranchia</taxon>
        <taxon>Heteroconchia</taxon>
        <taxon>Palaeoheterodonta</taxon>
        <taxon>Unionida</taxon>
        <taxon>Unionoidea</taxon>
        <taxon>Unionidae</taxon>
        <taxon>Ambleminae</taxon>
        <taxon>Lampsilini</taxon>
        <taxon>Potamilus</taxon>
    </lineage>
</organism>
<feature type="non-terminal residue" evidence="1">
    <location>
        <position position="112"/>
    </location>
</feature>
<evidence type="ECO:0000313" key="1">
    <source>
        <dbReference type="EMBL" id="KAK3597864.1"/>
    </source>
</evidence>
<keyword evidence="2" id="KW-1185">Reference proteome</keyword>